<dbReference type="InterPro" id="IPR036188">
    <property type="entry name" value="FAD/NAD-bd_sf"/>
</dbReference>
<name>A0A367KEA9_RHIST</name>
<keyword evidence="4" id="KW-0521">NADP</keyword>
<accession>A0A367KEA9</accession>
<dbReference type="GO" id="GO:0050660">
    <property type="term" value="F:flavin adenine dinucleotide binding"/>
    <property type="evidence" value="ECO:0007669"/>
    <property type="project" value="InterPro"/>
</dbReference>
<organism evidence="6 7">
    <name type="scientific">Rhizopus stolonifer</name>
    <name type="common">Rhizopus nigricans</name>
    <dbReference type="NCBI Taxonomy" id="4846"/>
    <lineage>
        <taxon>Eukaryota</taxon>
        <taxon>Fungi</taxon>
        <taxon>Fungi incertae sedis</taxon>
        <taxon>Mucoromycota</taxon>
        <taxon>Mucoromycotina</taxon>
        <taxon>Mucoromycetes</taxon>
        <taxon>Mucorales</taxon>
        <taxon>Mucorineae</taxon>
        <taxon>Rhizopodaceae</taxon>
        <taxon>Rhizopus</taxon>
    </lineage>
</organism>
<dbReference type="InterPro" id="IPR020946">
    <property type="entry name" value="Flavin_mOase-like"/>
</dbReference>
<comment type="similarity">
    <text evidence="1">Belongs to the FMO family.</text>
</comment>
<dbReference type="OrthoDB" id="66881at2759"/>
<dbReference type="SUPFAM" id="SSF51905">
    <property type="entry name" value="FAD/NAD(P)-binding domain"/>
    <property type="match status" value="1"/>
</dbReference>
<evidence type="ECO:0000313" key="7">
    <source>
        <dbReference type="Proteomes" id="UP000253551"/>
    </source>
</evidence>
<evidence type="ECO:0000256" key="4">
    <source>
        <dbReference type="ARBA" id="ARBA00022857"/>
    </source>
</evidence>
<dbReference type="AlphaFoldDB" id="A0A367KEA9"/>
<comment type="caution">
    <text evidence="6">The sequence shown here is derived from an EMBL/GenBank/DDBJ whole genome shotgun (WGS) entry which is preliminary data.</text>
</comment>
<dbReference type="EMBL" id="PJQM01001838">
    <property type="protein sequence ID" value="RCI00471.1"/>
    <property type="molecule type" value="Genomic_DNA"/>
</dbReference>
<dbReference type="Gene3D" id="3.50.50.60">
    <property type="entry name" value="FAD/NAD(P)-binding domain"/>
    <property type="match status" value="2"/>
</dbReference>
<reference evidence="6 7" key="1">
    <citation type="journal article" date="2018" name="G3 (Bethesda)">
        <title>Phylogenetic and Phylogenomic Definition of Rhizopus Species.</title>
        <authorList>
            <person name="Gryganskyi A.P."/>
            <person name="Golan J."/>
            <person name="Dolatabadi S."/>
            <person name="Mondo S."/>
            <person name="Robb S."/>
            <person name="Idnurm A."/>
            <person name="Muszewska A."/>
            <person name="Steczkiewicz K."/>
            <person name="Masonjones S."/>
            <person name="Liao H.L."/>
            <person name="Gajdeczka M.T."/>
            <person name="Anike F."/>
            <person name="Vuek A."/>
            <person name="Anishchenko I.M."/>
            <person name="Voigt K."/>
            <person name="de Hoog G.S."/>
            <person name="Smith M.E."/>
            <person name="Heitman J."/>
            <person name="Vilgalys R."/>
            <person name="Stajich J.E."/>
        </authorList>
    </citation>
    <scope>NUCLEOTIDE SEQUENCE [LARGE SCALE GENOMIC DNA]</scope>
    <source>
        <strain evidence="6 7">LSU 92-RS-03</strain>
    </source>
</reference>
<dbReference type="Pfam" id="PF13450">
    <property type="entry name" value="NAD_binding_8"/>
    <property type="match status" value="1"/>
</dbReference>
<proteinExistence type="inferred from homology"/>
<keyword evidence="3" id="KW-0274">FAD</keyword>
<keyword evidence="2" id="KW-0285">Flavoprotein</keyword>
<dbReference type="PRINTS" id="PR00370">
    <property type="entry name" value="FMOXYGENASE"/>
</dbReference>
<keyword evidence="7" id="KW-1185">Reference proteome</keyword>
<sequence length="436" mass="49629">MTSFIEKSIQRVAIIGCGPGGMAAARALRKEQHFAEIVVFERNNHTGGTWKYSPETNAPPPIPSTNALIVDTTLNTRELYSPIYANLHTNLPHSVMCFHDVPFPKETPLYPTHQHVMDYLSSLAQKEDLLSLVRFSTLVTRVEYEHDQWQVTIRDLNHGSTTTETFDAVVVATGHYAVPFIPDLPGIQDTQLELIHSRDYRHPNAFKDKVVLVIGGGSSANDIVREISSVATKVYQSIRTQTELSRQAIELNPPHVHQVALVKQFCSDRQIELQDSQVLNDVDIVIFGTGYLYSFPFLPFAADELIKTGQKVHHVDHYMFYQKNPTLCFLGLPIRVVPLPLMQRQSTVMARYWSGKIPMMPHIVSKVSEAEDDRLDFVMGVAREFEYDDQLGAWAEGWIDDQEDWQSNHPITGRLTDEWKDLRKNALVLRKQYLGY</sequence>
<gene>
    <name evidence="6" type="ORF">CU098_010744</name>
</gene>
<evidence type="ECO:0000256" key="2">
    <source>
        <dbReference type="ARBA" id="ARBA00022630"/>
    </source>
</evidence>
<protein>
    <recommendedName>
        <fullName evidence="8">FAD/NAD(P)-binding domain-containing protein</fullName>
    </recommendedName>
</protein>
<dbReference type="Proteomes" id="UP000253551">
    <property type="component" value="Unassembled WGS sequence"/>
</dbReference>
<evidence type="ECO:0000256" key="3">
    <source>
        <dbReference type="ARBA" id="ARBA00022827"/>
    </source>
</evidence>
<evidence type="ECO:0000313" key="6">
    <source>
        <dbReference type="EMBL" id="RCI00471.1"/>
    </source>
</evidence>
<evidence type="ECO:0008006" key="8">
    <source>
        <dbReference type="Google" id="ProtNLM"/>
    </source>
</evidence>
<dbReference type="PIRSF" id="PIRSF000332">
    <property type="entry name" value="FMO"/>
    <property type="match status" value="1"/>
</dbReference>
<dbReference type="GO" id="GO:0004499">
    <property type="term" value="F:N,N-dimethylaniline monooxygenase activity"/>
    <property type="evidence" value="ECO:0007669"/>
    <property type="project" value="InterPro"/>
</dbReference>
<evidence type="ECO:0000256" key="1">
    <source>
        <dbReference type="ARBA" id="ARBA00009183"/>
    </source>
</evidence>
<keyword evidence="5" id="KW-0560">Oxidoreductase</keyword>
<evidence type="ECO:0000256" key="5">
    <source>
        <dbReference type="ARBA" id="ARBA00023002"/>
    </source>
</evidence>
<dbReference type="STRING" id="4846.A0A367KEA9"/>
<dbReference type="PANTHER" id="PTHR23023">
    <property type="entry name" value="DIMETHYLANILINE MONOOXYGENASE"/>
    <property type="match status" value="1"/>
</dbReference>
<dbReference type="InterPro" id="IPR050346">
    <property type="entry name" value="FMO-like"/>
</dbReference>
<dbReference type="InterPro" id="IPR000960">
    <property type="entry name" value="Flavin_mOase"/>
</dbReference>
<dbReference type="Pfam" id="PF00743">
    <property type="entry name" value="FMO-like"/>
    <property type="match status" value="2"/>
</dbReference>
<dbReference type="GO" id="GO:0050661">
    <property type="term" value="F:NADP binding"/>
    <property type="evidence" value="ECO:0007669"/>
    <property type="project" value="InterPro"/>
</dbReference>